<dbReference type="Proteomes" id="UP001150266">
    <property type="component" value="Unassembled WGS sequence"/>
</dbReference>
<reference evidence="2" key="1">
    <citation type="submission" date="2022-08" db="EMBL/GenBank/DDBJ databases">
        <title>A Global Phylogenomic Analysis of the Shiitake Genus Lentinula.</title>
        <authorList>
            <consortium name="DOE Joint Genome Institute"/>
            <person name="Sierra-Patev S."/>
            <person name="Min B."/>
            <person name="Naranjo-Ortiz M."/>
            <person name="Looney B."/>
            <person name="Konkel Z."/>
            <person name="Slot J.C."/>
            <person name="Sakamoto Y."/>
            <person name="Steenwyk J.L."/>
            <person name="Rokas A."/>
            <person name="Carro J."/>
            <person name="Camarero S."/>
            <person name="Ferreira P."/>
            <person name="Molpeceres G."/>
            <person name="Ruiz-Duenas F.J."/>
            <person name="Serrano A."/>
            <person name="Henrissat B."/>
            <person name="Drula E."/>
            <person name="Hughes K.W."/>
            <person name="Mata J.L."/>
            <person name="Ishikawa N.K."/>
            <person name="Vargas-Isla R."/>
            <person name="Ushijima S."/>
            <person name="Smith C.A."/>
            <person name="Ahrendt S."/>
            <person name="Andreopoulos W."/>
            <person name="He G."/>
            <person name="Labutti K."/>
            <person name="Lipzen A."/>
            <person name="Ng V."/>
            <person name="Riley R."/>
            <person name="Sandor L."/>
            <person name="Barry K."/>
            <person name="Martinez A.T."/>
            <person name="Xiao Y."/>
            <person name="Gibbons J.G."/>
            <person name="Terashima K."/>
            <person name="Grigoriev I.V."/>
            <person name="Hibbett D.S."/>
        </authorList>
    </citation>
    <scope>NUCLEOTIDE SEQUENCE</scope>
    <source>
        <strain evidence="2">JLM2183</strain>
    </source>
</reference>
<organism evidence="2 3">
    <name type="scientific">Lentinula aciculospora</name>
    <dbReference type="NCBI Taxonomy" id="153920"/>
    <lineage>
        <taxon>Eukaryota</taxon>
        <taxon>Fungi</taxon>
        <taxon>Dikarya</taxon>
        <taxon>Basidiomycota</taxon>
        <taxon>Agaricomycotina</taxon>
        <taxon>Agaricomycetes</taxon>
        <taxon>Agaricomycetidae</taxon>
        <taxon>Agaricales</taxon>
        <taxon>Marasmiineae</taxon>
        <taxon>Omphalotaceae</taxon>
        <taxon>Lentinula</taxon>
    </lineage>
</organism>
<dbReference type="GO" id="GO:0003700">
    <property type="term" value="F:DNA-binding transcription factor activity"/>
    <property type="evidence" value="ECO:0007669"/>
    <property type="project" value="InterPro"/>
</dbReference>
<dbReference type="Gene3D" id="3.30.160.60">
    <property type="entry name" value="Classic Zinc Finger"/>
    <property type="match status" value="1"/>
</dbReference>
<dbReference type="SUPFAM" id="SSF57959">
    <property type="entry name" value="Leucine zipper domain"/>
    <property type="match status" value="1"/>
</dbReference>
<protein>
    <recommendedName>
        <fullName evidence="4">BZIP domain-containing protein</fullName>
    </recommendedName>
</protein>
<sequence length="193" mass="22182">MDNGYTHFSNDFQLQSATEDAYHALLIEGHDQYHESHRLNIQTLLSSTPTSTIADYSHSSLDPGLYNRLPHSAGPTFERYASPPISPAIPAPSYRRPLSFPGTFPRSTVHVDDFNDPISPLPFTASEEQKIAWTKKRNTRSAKLSRIRKARHMKELEEEHEELKQEMERWRSRAETLRQLLVSHGIPYPPFKS</sequence>
<feature type="coiled-coil region" evidence="1">
    <location>
        <begin position="146"/>
        <end position="180"/>
    </location>
</feature>
<dbReference type="OrthoDB" id="2257100at2759"/>
<keyword evidence="3" id="KW-1185">Reference proteome</keyword>
<keyword evidence="1" id="KW-0175">Coiled coil</keyword>
<gene>
    <name evidence="2" type="ORF">J3R30DRAFT_1129732</name>
</gene>
<dbReference type="AlphaFoldDB" id="A0A9W9A103"/>
<comment type="caution">
    <text evidence="2">The sequence shown here is derived from an EMBL/GenBank/DDBJ whole genome shotgun (WGS) entry which is preliminary data.</text>
</comment>
<dbReference type="InterPro" id="IPR046347">
    <property type="entry name" value="bZIP_sf"/>
</dbReference>
<dbReference type="EMBL" id="JAOTPV010000024">
    <property type="protein sequence ID" value="KAJ4470843.1"/>
    <property type="molecule type" value="Genomic_DNA"/>
</dbReference>
<name>A0A9W9A103_9AGAR</name>
<proteinExistence type="predicted"/>
<evidence type="ECO:0000313" key="2">
    <source>
        <dbReference type="EMBL" id="KAJ4470843.1"/>
    </source>
</evidence>
<evidence type="ECO:0000313" key="3">
    <source>
        <dbReference type="Proteomes" id="UP001150266"/>
    </source>
</evidence>
<evidence type="ECO:0008006" key="4">
    <source>
        <dbReference type="Google" id="ProtNLM"/>
    </source>
</evidence>
<accession>A0A9W9A103</accession>
<evidence type="ECO:0000256" key="1">
    <source>
        <dbReference type="SAM" id="Coils"/>
    </source>
</evidence>